<dbReference type="InterPro" id="IPR012341">
    <property type="entry name" value="6hp_glycosidase-like_sf"/>
</dbReference>
<evidence type="ECO:0000313" key="2">
    <source>
        <dbReference type="Proteomes" id="UP001501074"/>
    </source>
</evidence>
<organism evidence="1 2">
    <name type="scientific">Kineosporia mesophila</name>
    <dbReference type="NCBI Taxonomy" id="566012"/>
    <lineage>
        <taxon>Bacteria</taxon>
        <taxon>Bacillati</taxon>
        <taxon>Actinomycetota</taxon>
        <taxon>Actinomycetes</taxon>
        <taxon>Kineosporiales</taxon>
        <taxon>Kineosporiaceae</taxon>
        <taxon>Kineosporia</taxon>
    </lineage>
</organism>
<keyword evidence="2" id="KW-1185">Reference proteome</keyword>
<name>A0ABP6ZAY7_9ACTN</name>
<dbReference type="SUPFAM" id="SSF48208">
    <property type="entry name" value="Six-hairpin glycosidases"/>
    <property type="match status" value="1"/>
</dbReference>
<dbReference type="InterPro" id="IPR008928">
    <property type="entry name" value="6-hairpin_glycosidase_sf"/>
</dbReference>
<proteinExistence type="predicted"/>
<dbReference type="EMBL" id="BAAAZO010000002">
    <property type="protein sequence ID" value="GAA3600053.1"/>
    <property type="molecule type" value="Genomic_DNA"/>
</dbReference>
<comment type="caution">
    <text evidence="1">The sequence shown here is derived from an EMBL/GenBank/DDBJ whole genome shotgun (WGS) entry which is preliminary data.</text>
</comment>
<gene>
    <name evidence="1" type="ORF">GCM10022223_14470</name>
</gene>
<accession>A0ABP6ZAY7</accession>
<reference evidence="2" key="1">
    <citation type="journal article" date="2019" name="Int. J. Syst. Evol. Microbiol.">
        <title>The Global Catalogue of Microorganisms (GCM) 10K type strain sequencing project: providing services to taxonomists for standard genome sequencing and annotation.</title>
        <authorList>
            <consortium name="The Broad Institute Genomics Platform"/>
            <consortium name="The Broad Institute Genome Sequencing Center for Infectious Disease"/>
            <person name="Wu L."/>
            <person name="Ma J."/>
        </authorList>
    </citation>
    <scope>NUCLEOTIDE SEQUENCE [LARGE SCALE GENOMIC DNA]</scope>
    <source>
        <strain evidence="2">JCM 16902</strain>
    </source>
</reference>
<dbReference type="Gene3D" id="1.50.10.10">
    <property type="match status" value="1"/>
</dbReference>
<sequence>MPPAQAAVRLTFPTAAEVHATALSIAAAQETSGAVPWFLGGETDPWDHVECLMALDVAGLHEAARSGYDWLRRTQLPDGSWPGRVRGEIVVEATAETNHAAYVAVGVLHHWLSTGDDEFVARAWPMVRNALTFVLQMQNPDGTVGWARSPQGSPDPAALLTGCSSIHHALRCGVTLAQTLRAGDLAKMWDASAHRLREAIVHRPGAFVEKSRFSMDWYYPVLGGALRGDQAQDRISAGWDTFVVPGQGIRCVADRPWVTGAETCELALALAVMGDTRRAAEQVAAMQHLREADGSYWTGLVLTDGKNWPVEHSTWTGAAMVLAVDLINGGKATTQVFGTMDLDLREPNPDDLDDLDNLDDLDDLVS</sequence>
<evidence type="ECO:0000313" key="1">
    <source>
        <dbReference type="EMBL" id="GAA3600053.1"/>
    </source>
</evidence>
<protein>
    <submittedName>
        <fullName evidence="1">Prenyltransferase</fullName>
    </submittedName>
</protein>
<dbReference type="Proteomes" id="UP001501074">
    <property type="component" value="Unassembled WGS sequence"/>
</dbReference>